<sequence>MSVIRIGPAVGAAATMGLTASAGIWLPLSLAAFILLLFAIRSILVRIAPAPERGQ</sequence>
<evidence type="ECO:0000313" key="3">
    <source>
        <dbReference type="Proteomes" id="UP000656548"/>
    </source>
</evidence>
<accession>A0ABR9LHR0</accession>
<gene>
    <name evidence="2" type="ORF">H4W30_006778</name>
</gene>
<reference evidence="2 3" key="1">
    <citation type="submission" date="2020-10" db="EMBL/GenBank/DDBJ databases">
        <title>Sequencing the genomes of 1000 actinobacteria strains.</title>
        <authorList>
            <person name="Klenk H.-P."/>
        </authorList>
    </citation>
    <scope>NUCLEOTIDE SEQUENCE [LARGE SCALE GENOMIC DNA]</scope>
    <source>
        <strain evidence="2 3">DSM 46661</strain>
    </source>
</reference>
<evidence type="ECO:0000313" key="2">
    <source>
        <dbReference type="EMBL" id="MBE1579718.1"/>
    </source>
</evidence>
<evidence type="ECO:0000256" key="1">
    <source>
        <dbReference type="SAM" id="Phobius"/>
    </source>
</evidence>
<keyword evidence="3" id="KW-1185">Reference proteome</keyword>
<dbReference type="Proteomes" id="UP000656548">
    <property type="component" value="Unassembled WGS sequence"/>
</dbReference>
<comment type="caution">
    <text evidence="2">The sequence shown here is derived from an EMBL/GenBank/DDBJ whole genome shotgun (WGS) entry which is preliminary data.</text>
</comment>
<keyword evidence="1" id="KW-1133">Transmembrane helix</keyword>
<keyword evidence="1" id="KW-0472">Membrane</keyword>
<name>A0ABR9LHR0_9PSEU</name>
<protein>
    <submittedName>
        <fullName evidence="2">Uncharacterized protein</fullName>
    </submittedName>
</protein>
<keyword evidence="1" id="KW-0812">Transmembrane</keyword>
<dbReference type="EMBL" id="JADBEJ010000005">
    <property type="protein sequence ID" value="MBE1579718.1"/>
    <property type="molecule type" value="Genomic_DNA"/>
</dbReference>
<proteinExistence type="predicted"/>
<organism evidence="2 3">
    <name type="scientific">Amycolatopsis roodepoortensis</name>
    <dbReference type="NCBI Taxonomy" id="700274"/>
    <lineage>
        <taxon>Bacteria</taxon>
        <taxon>Bacillati</taxon>
        <taxon>Actinomycetota</taxon>
        <taxon>Actinomycetes</taxon>
        <taxon>Pseudonocardiales</taxon>
        <taxon>Pseudonocardiaceae</taxon>
        <taxon>Amycolatopsis</taxon>
    </lineage>
</organism>
<feature type="transmembrane region" description="Helical" evidence="1">
    <location>
        <begin position="24"/>
        <end position="44"/>
    </location>
</feature>